<dbReference type="EMBL" id="MU857706">
    <property type="protein sequence ID" value="KAK4245270.1"/>
    <property type="molecule type" value="Genomic_DNA"/>
</dbReference>
<name>A0AAN7HKV2_9PEZI</name>
<feature type="region of interest" description="Disordered" evidence="1">
    <location>
        <begin position="56"/>
        <end position="80"/>
    </location>
</feature>
<dbReference type="Proteomes" id="UP001303647">
    <property type="component" value="Unassembled WGS sequence"/>
</dbReference>
<dbReference type="AlphaFoldDB" id="A0AAN7HKV2"/>
<reference evidence="2" key="1">
    <citation type="journal article" date="2023" name="Mol. Phylogenet. Evol.">
        <title>Genome-scale phylogeny and comparative genomics of the fungal order Sordariales.</title>
        <authorList>
            <person name="Hensen N."/>
            <person name="Bonometti L."/>
            <person name="Westerberg I."/>
            <person name="Brannstrom I.O."/>
            <person name="Guillou S."/>
            <person name="Cros-Aarteil S."/>
            <person name="Calhoun S."/>
            <person name="Haridas S."/>
            <person name="Kuo A."/>
            <person name="Mondo S."/>
            <person name="Pangilinan J."/>
            <person name="Riley R."/>
            <person name="LaButti K."/>
            <person name="Andreopoulos B."/>
            <person name="Lipzen A."/>
            <person name="Chen C."/>
            <person name="Yan M."/>
            <person name="Daum C."/>
            <person name="Ng V."/>
            <person name="Clum A."/>
            <person name="Steindorff A."/>
            <person name="Ohm R.A."/>
            <person name="Martin F."/>
            <person name="Silar P."/>
            <person name="Natvig D.O."/>
            <person name="Lalanne C."/>
            <person name="Gautier V."/>
            <person name="Ament-Velasquez S.L."/>
            <person name="Kruys A."/>
            <person name="Hutchinson M.I."/>
            <person name="Powell A.J."/>
            <person name="Barry K."/>
            <person name="Miller A.N."/>
            <person name="Grigoriev I.V."/>
            <person name="Debuchy R."/>
            <person name="Gladieux P."/>
            <person name="Hiltunen Thoren M."/>
            <person name="Johannesson H."/>
        </authorList>
    </citation>
    <scope>NUCLEOTIDE SEQUENCE</scope>
    <source>
        <strain evidence="2">CBS 359.72</strain>
    </source>
</reference>
<reference evidence="2" key="2">
    <citation type="submission" date="2023-05" db="EMBL/GenBank/DDBJ databases">
        <authorList>
            <consortium name="Lawrence Berkeley National Laboratory"/>
            <person name="Steindorff A."/>
            <person name="Hensen N."/>
            <person name="Bonometti L."/>
            <person name="Westerberg I."/>
            <person name="Brannstrom I.O."/>
            <person name="Guillou S."/>
            <person name="Cros-Aarteil S."/>
            <person name="Calhoun S."/>
            <person name="Haridas S."/>
            <person name="Kuo A."/>
            <person name="Mondo S."/>
            <person name="Pangilinan J."/>
            <person name="Riley R."/>
            <person name="Labutti K."/>
            <person name="Andreopoulos B."/>
            <person name="Lipzen A."/>
            <person name="Chen C."/>
            <person name="Yanf M."/>
            <person name="Daum C."/>
            <person name="Ng V."/>
            <person name="Clum A."/>
            <person name="Ohm R."/>
            <person name="Martin F."/>
            <person name="Silar P."/>
            <person name="Natvig D."/>
            <person name="Lalanne C."/>
            <person name="Gautier V."/>
            <person name="Ament-Velasquez S.L."/>
            <person name="Kruys A."/>
            <person name="Hutchinson M.I."/>
            <person name="Powell A.J."/>
            <person name="Barry K."/>
            <person name="Miller A.N."/>
            <person name="Grigoriev I.V."/>
            <person name="Debuchy R."/>
            <person name="Gladieux P."/>
            <person name="Thoren M.H."/>
            <person name="Johannesson H."/>
        </authorList>
    </citation>
    <scope>NUCLEOTIDE SEQUENCE</scope>
    <source>
        <strain evidence="2">CBS 359.72</strain>
    </source>
</reference>
<accession>A0AAN7HKV2</accession>
<evidence type="ECO:0000256" key="1">
    <source>
        <dbReference type="SAM" id="MobiDB-lite"/>
    </source>
</evidence>
<proteinExistence type="predicted"/>
<protein>
    <submittedName>
        <fullName evidence="2">Uncharacterized protein</fullName>
    </submittedName>
</protein>
<sequence length="80" mass="8892">MPSQVATPLVAPIPIPASRRNLGLITTQELFASLNETLASKMDQLVTPIRHIQEHDYSVPAPPPPSPVSFRDHWPATMRR</sequence>
<keyword evidence="3" id="KW-1185">Reference proteome</keyword>
<evidence type="ECO:0000313" key="3">
    <source>
        <dbReference type="Proteomes" id="UP001303647"/>
    </source>
</evidence>
<organism evidence="2 3">
    <name type="scientific">Corynascus novoguineensis</name>
    <dbReference type="NCBI Taxonomy" id="1126955"/>
    <lineage>
        <taxon>Eukaryota</taxon>
        <taxon>Fungi</taxon>
        <taxon>Dikarya</taxon>
        <taxon>Ascomycota</taxon>
        <taxon>Pezizomycotina</taxon>
        <taxon>Sordariomycetes</taxon>
        <taxon>Sordariomycetidae</taxon>
        <taxon>Sordariales</taxon>
        <taxon>Chaetomiaceae</taxon>
        <taxon>Corynascus</taxon>
    </lineage>
</organism>
<evidence type="ECO:0000313" key="2">
    <source>
        <dbReference type="EMBL" id="KAK4245270.1"/>
    </source>
</evidence>
<gene>
    <name evidence="2" type="ORF">C7999DRAFT_16534</name>
</gene>
<comment type="caution">
    <text evidence="2">The sequence shown here is derived from an EMBL/GenBank/DDBJ whole genome shotgun (WGS) entry which is preliminary data.</text>
</comment>